<proteinExistence type="predicted"/>
<evidence type="ECO:0000313" key="3">
    <source>
        <dbReference type="Proteomes" id="UP000236928"/>
    </source>
</evidence>
<feature type="region of interest" description="Disordered" evidence="1">
    <location>
        <begin position="875"/>
        <end position="894"/>
    </location>
</feature>
<accession>A0A2P4YW02</accession>
<dbReference type="EMBL" id="JIBK01000002">
    <property type="protein sequence ID" value="POM81981.1"/>
    <property type="molecule type" value="Genomic_DNA"/>
</dbReference>
<protein>
    <submittedName>
        <fullName evidence="2">Uncharacterized protein</fullName>
    </submittedName>
</protein>
<dbReference type="OrthoDB" id="341587at2759"/>
<sequence>MPNLSEYSKEISKIRQSINYSLLENDSEVQRLIQNNGYAPRNKKKTFNTRNVCESFAVLSNMEDPAELDLVTEGPKEKYKKQILGLMKNDLKNNKDLKSVRQDRNHMTKSIGMESSLKLGMKAFSYSSGAEWNPMNPSLIWRKNKENDDASTISSSLSNQKALMNNPGIIRELENELGPVKGSIRLAATGEKLQDINIGNSLIAKEVWKDEPLSHITKLSQQEREKPQVGYNYQSSIYDDFGVKPTELVKMTDFGNIKLPVRSVLSMSQEASKEVEKKILEKEGNLEMNLLNTVDPFKQKFHHNDMPENKMVCERKSSKTDRLFKNFSLRDQILFEEEISKDREREHESDLMKLRTFNNNFEKHLGFKLTGKVSLDNIGERVISLGTDNTSKQIGKEFKELRRQLGWEKNTENNFKNEEKEFNIYGNLLDKKNISNEALIDRLIENTTLYPCFDEVLFENTFRIHPDKNRNYVSLITDYLDATSVLSSSDLLLNVHKKQYTPPLAENFPKGLPSIVQDPRIIWQKEFLNIPYEVTADLIRKIQRGFWDEISNDIAKSSYGSLSISSVESITNVKKFILNELSHNSIYNVDEPFDVSPPKLPPIEREQGRMLGSNSKLQQQNNKLIITPKLKIGLGGTNSISGSMSKIGNKIFKGSVSSPNSNDNSKSETFRNDVTVIKFIPDCEMYETALWSRYEFPNDDSNKGIIRKVKNKEINEGEPLYRENVISMSNEWREDMEKQISGRKKGVELLVNSQENRSTLQNFTSNLNKIISSKIQNMDKKELSKLREILKDRESLEELSKTQVSGKGVILSDNNKIHKNSRQLNVTGFKNIELSTIGFNKESTYNHLDSPDISKIGIQQNNIFKKIKNSQKTVKNKAGTANISDDYDDDESSVRDDYSEEFEDLSSENEEDYRQICETIHIAPWEPTNLMMTKNLFKSTNNLFSTLSILIRKDSKIKSRVELRELGEHGIIVWMSRDPIGIRERILNCCSNVKTKLRVKGGIYFTPDSDISPIEPCTDIPGNFTFSVTGVNLSHLIFNKSSIKQLEYVKKYVKNYENSLIERSNSNNITNLNGNDPMYQKSLITGFKYNEKNLVNDSPILEQTQFGVNADTDIEIITRYDKKNINNIDVMNLIPALNNNQISGQNTILVVSENPFIKGILPLTLSDLPKTTMKFSLRRNRLLLWRSIKCQIWKTQYIEYCFKCSIIPAKKVITFISNAFLKSNTSNSFDMGGLIFNETLFSHCINVALSRKDPKEMIFRGCYMGDDGFHAIFPLLTQVKSLGKLDLGMNNLTARSLPLILEVVKGCNCKKLLLDFNNLGPNKTKREFSIFFKHILFSTSVEHLNLSRNKINGRCIDSLDTILDNSGMKNKTLETLSWCSNGNTQPEIETLLLALQPCCINLSKVFLGGNPIERIDAFRRRFSPIRIIMEDISSHYISKAGVNQGEMSYFSDSKDRKSRGMIIQILDCLVSDLRVIRKRIGGDERKNGGKEREREE</sequence>
<dbReference type="SUPFAM" id="SSF52047">
    <property type="entry name" value="RNI-like"/>
    <property type="match status" value="1"/>
</dbReference>
<keyword evidence="3" id="KW-1185">Reference proteome</keyword>
<organism evidence="2 3">
    <name type="scientific">Cryptosporidium meleagridis</name>
    <dbReference type="NCBI Taxonomy" id="93969"/>
    <lineage>
        <taxon>Eukaryota</taxon>
        <taxon>Sar</taxon>
        <taxon>Alveolata</taxon>
        <taxon>Apicomplexa</taxon>
        <taxon>Conoidasida</taxon>
        <taxon>Coccidia</taxon>
        <taxon>Eucoccidiorida</taxon>
        <taxon>Eimeriorina</taxon>
        <taxon>Cryptosporidiidae</taxon>
        <taxon>Cryptosporidium</taxon>
    </lineage>
</organism>
<evidence type="ECO:0000313" key="2">
    <source>
        <dbReference type="EMBL" id="POM81981.1"/>
    </source>
</evidence>
<dbReference type="VEuPathDB" id="CryptoDB:CmeUKMEL1_00110"/>
<comment type="caution">
    <text evidence="2">The sequence shown here is derived from an EMBL/GenBank/DDBJ whole genome shotgun (WGS) entry which is preliminary data.</text>
</comment>
<dbReference type="Gene3D" id="3.80.10.10">
    <property type="entry name" value="Ribonuclease Inhibitor"/>
    <property type="match status" value="1"/>
</dbReference>
<dbReference type="InterPro" id="IPR032675">
    <property type="entry name" value="LRR_dom_sf"/>
</dbReference>
<name>A0A2P4YW02_9CRYT</name>
<gene>
    <name evidence="2" type="ORF">CmeUKMEL1_00110</name>
</gene>
<reference evidence="2 3" key="1">
    <citation type="submission" date="2014-04" db="EMBL/GenBank/DDBJ databases">
        <title>Comparative Genomics of Cryptosporidium Species.</title>
        <authorList>
            <person name="Silva J.C."/>
            <person name="Su Q."/>
            <person name="Chalmers R."/>
            <person name="Chibucos M.C."/>
            <person name="Elwin K."/>
            <person name="Godinez A."/>
            <person name="Guo F."/>
            <person name="Huynh K."/>
            <person name="Orvis J."/>
            <person name="Ott S."/>
            <person name="Sadzewicz L."/>
            <person name="Sengamalay N."/>
            <person name="Shetty A."/>
            <person name="Sun M."/>
            <person name="Tallon L."/>
            <person name="Xiao L."/>
            <person name="Zhang H."/>
            <person name="Fraser C.M."/>
            <person name="Zhu G."/>
            <person name="Kissinger J."/>
            <person name="Widmer G."/>
        </authorList>
    </citation>
    <scope>NUCLEOTIDE SEQUENCE [LARGE SCALE GENOMIC DNA]</scope>
    <source>
        <strain evidence="2 3">UKMEL1</strain>
    </source>
</reference>
<dbReference type="Proteomes" id="UP000236928">
    <property type="component" value="Unassembled WGS sequence"/>
</dbReference>
<evidence type="ECO:0000256" key="1">
    <source>
        <dbReference type="SAM" id="MobiDB-lite"/>
    </source>
</evidence>